<gene>
    <name evidence="2" type="ORF">ACHAXA_005840</name>
</gene>
<feature type="region of interest" description="Disordered" evidence="1">
    <location>
        <begin position="902"/>
        <end position="947"/>
    </location>
</feature>
<reference evidence="2 3" key="1">
    <citation type="submission" date="2024-10" db="EMBL/GenBank/DDBJ databases">
        <title>Updated reference genomes for cyclostephanoid diatoms.</title>
        <authorList>
            <person name="Roberts W.R."/>
            <person name="Alverson A.J."/>
        </authorList>
    </citation>
    <scope>NUCLEOTIDE SEQUENCE [LARGE SCALE GENOMIC DNA]</scope>
    <source>
        <strain evidence="2 3">AJA228-03</strain>
    </source>
</reference>
<feature type="region of interest" description="Disordered" evidence="1">
    <location>
        <begin position="359"/>
        <end position="378"/>
    </location>
</feature>
<organism evidence="2 3">
    <name type="scientific">Cyclostephanos tholiformis</name>
    <dbReference type="NCBI Taxonomy" id="382380"/>
    <lineage>
        <taxon>Eukaryota</taxon>
        <taxon>Sar</taxon>
        <taxon>Stramenopiles</taxon>
        <taxon>Ochrophyta</taxon>
        <taxon>Bacillariophyta</taxon>
        <taxon>Coscinodiscophyceae</taxon>
        <taxon>Thalassiosirophycidae</taxon>
        <taxon>Stephanodiscales</taxon>
        <taxon>Stephanodiscaceae</taxon>
        <taxon>Cyclostephanos</taxon>
    </lineage>
</organism>
<feature type="compositionally biased region" description="Polar residues" evidence="1">
    <location>
        <begin position="1"/>
        <end position="20"/>
    </location>
</feature>
<feature type="region of interest" description="Disordered" evidence="1">
    <location>
        <begin position="1294"/>
        <end position="1367"/>
    </location>
</feature>
<protein>
    <submittedName>
        <fullName evidence="2">Uncharacterized protein</fullName>
    </submittedName>
</protein>
<accession>A0ABD3RW88</accession>
<feature type="compositionally biased region" description="Basic and acidic residues" evidence="1">
    <location>
        <begin position="1294"/>
        <end position="1316"/>
    </location>
</feature>
<name>A0ABD3RW88_9STRA</name>
<feature type="region of interest" description="Disordered" evidence="1">
    <location>
        <begin position="1"/>
        <end position="71"/>
    </location>
</feature>
<evidence type="ECO:0000313" key="3">
    <source>
        <dbReference type="Proteomes" id="UP001530377"/>
    </source>
</evidence>
<evidence type="ECO:0000256" key="1">
    <source>
        <dbReference type="SAM" id="MobiDB-lite"/>
    </source>
</evidence>
<feature type="compositionally biased region" description="Low complexity" evidence="1">
    <location>
        <begin position="1346"/>
        <end position="1361"/>
    </location>
</feature>
<feature type="compositionally biased region" description="Polar residues" evidence="1">
    <location>
        <begin position="902"/>
        <end position="943"/>
    </location>
</feature>
<sequence>MNSRSNRLASPTRTKNTEPSSDQDVEDNESNNADSDEEGGYDILGEGGGGDDNSYSALKESSPAVKSGRVTIRRGVNNRECIQSSETLASSETRAQHFNPKTQSTRCYLSQAEKTRCSSSNVGDDLGEGSNIRVMCRKRMSSASNDSRESKRSQACATGNKILSSSSIFESIDDMAEGRVGSPSQLSNSGRSIDEVGDTSATFFRMVYSDRVGRKTGATLWEGSPQNFDSELGTGGQGKDFSLLSILPTSAGSNDANSSQKVQGFSSTLSISKDVSRDGDWVKANALTKFDTEYYTSGSIQESNMADSTDPIIEWLRDSAGNESAERGNDQIHCSTMKVVDETISARALEARGVEAGANEAATRESLSSRGPGDFLSCEKKMPVSTGAIVGGQSSEGSPTQVDRQGLESYDGALVAGSDDIEERHSGHNGHSLAEPVVPFAPRQHEKEILPWGAESLTYTEGQSDRRICELRYPVDVKVYAEQSNHQGVASVESTNNAPVVDPACGEMINSIVLGEAAVHQPISQTPVEIDCPASSSDKLNPESTVSMLIHYPETSQARETHSVGQLKMALFLEASNVHRGNCAERMFSEYWETIGEYITLGSRKGPARLMSDQRASRTGIESTLRSFLRTRKMKRLHNKLVLAIMSSTKRSDAPARLSVHIPPQWKTKTHGSFPNQLNTAMTIEHKSDLRQWRSNFGPRSVAWTAGGNEIALAKTDSSNDIHPNLVSSIHSGDVAVESVVPSARLPGALQIEPFVRKHTAHSGLTASEDAIWLLVVAVREYAFALIKRIMLNDKDFADSYAPRVPNHFQISLAFPHISSNKIDDSAKNVVKENTTGKRVINSICLSHVLATNPSAASRLASMYSIVLDDRQGSVSHVGLDYANYLINSSIQRAASRRLLNNQKSSSPAHNTNASSSAQSDNRSAKSQLHSSQTPAASPSKTTLPYPARNIEIISGGKSDEISTKSHLVAQLHSSQTPAPSHLKSTVAYLGHKDMISGRKSDECAAKSQEVTQLHPTQTPATSHLKSTVAYPGHLDISSRSKSDENAAKSQLVTQLHSTQIPATSHLKSTVAYPAHATGIISGGKSDESLTKAQLQSNHTFPAGSLLNPVLGYSAASSSEKSNETLTQTQLHSNQMLPAVTFPLNLLHMPQLVPQQMDHHITPQLLQSELILSSTPYQSMPSMFTMQMMNQMVSQNTRLGNFIQNSAPFAKPVFPEIVNTQKKSELPPIVFTKAERPQNLATPMIKLHPTSARLRDSKDLAALLAIPLSQPDAAKTKESISSFEHEVDKITLEKAARDQSDLRQKSPTGTEKDVTTEKQNGVQDVRPPVNTPLRPRGRGFGVKNLAAMRARSSMSDSSRSSFTDSGK</sequence>
<dbReference type="Proteomes" id="UP001530377">
    <property type="component" value="Unassembled WGS sequence"/>
</dbReference>
<dbReference type="EMBL" id="JALLPB020000146">
    <property type="protein sequence ID" value="KAL3816484.1"/>
    <property type="molecule type" value="Genomic_DNA"/>
</dbReference>
<feature type="compositionally biased region" description="Acidic residues" evidence="1">
    <location>
        <begin position="21"/>
        <end position="40"/>
    </location>
</feature>
<comment type="caution">
    <text evidence="2">The sequence shown here is derived from an EMBL/GenBank/DDBJ whole genome shotgun (WGS) entry which is preliminary data.</text>
</comment>
<keyword evidence="3" id="KW-1185">Reference proteome</keyword>
<evidence type="ECO:0000313" key="2">
    <source>
        <dbReference type="EMBL" id="KAL3816484.1"/>
    </source>
</evidence>
<proteinExistence type="predicted"/>